<gene>
    <name evidence="9" type="ORF">PGABG01_1356400</name>
</gene>
<feature type="compositionally biased region" description="Polar residues" evidence="7">
    <location>
        <begin position="362"/>
        <end position="372"/>
    </location>
</feature>
<dbReference type="Proteomes" id="UP000831156">
    <property type="component" value="Chromosome 13"/>
</dbReference>
<name>A0ABY1USM7_9APIC</name>
<evidence type="ECO:0000259" key="8">
    <source>
        <dbReference type="PROSITE" id="PS50103"/>
    </source>
</evidence>
<keyword evidence="4 5" id="KW-0862">Zinc</keyword>
<feature type="zinc finger region" description="C3H1-type" evidence="5">
    <location>
        <begin position="46"/>
        <end position="73"/>
    </location>
</feature>
<proteinExistence type="predicted"/>
<feature type="region of interest" description="Disordered" evidence="7">
    <location>
        <begin position="677"/>
        <end position="698"/>
    </location>
</feature>
<feature type="region of interest" description="Disordered" evidence="7">
    <location>
        <begin position="871"/>
        <end position="902"/>
    </location>
</feature>
<keyword evidence="2" id="KW-0677">Repeat</keyword>
<organism evidence="9 10">
    <name type="scientific">Plasmodium gaboni</name>
    <dbReference type="NCBI Taxonomy" id="647221"/>
    <lineage>
        <taxon>Eukaryota</taxon>
        <taxon>Sar</taxon>
        <taxon>Alveolata</taxon>
        <taxon>Apicomplexa</taxon>
        <taxon>Aconoidasida</taxon>
        <taxon>Haemosporida</taxon>
        <taxon>Plasmodiidae</taxon>
        <taxon>Plasmodium</taxon>
        <taxon>Plasmodium (Laverania)</taxon>
    </lineage>
</organism>
<dbReference type="InterPro" id="IPR045877">
    <property type="entry name" value="ZFP36-like"/>
</dbReference>
<sequence>MKMSVTLRQHFWKTKLCPLHMENRCNEGSNCDYAHSIEDLRSIPDLKRTKLCYKLLKGEKCFNKKCNYAHNQDELKSAQNLFAYKSSMCKFVANKRCLNGATCRFAHSVDELRIPRIPDILLEKKDNNQTDGGNKDFLNIGINNNNNNMLNELNNSHKKTRNRNNFNNNLDMLINNFNEMHIINNEYMKNYNNSLNIHNKGENSYDNIINMNNYNENGNAFVDHVNDHFCDKIFNSHLDNNMNIHINNKINNNMNNNMNNHMNNHINNNINNNMNNHINNNMNNYINSNMNNHYSNCSYGTYDNRFIQKNCEIKYQDDMKKKEKNKYKNKGKLLKEETNSPNYIDKQNNSSTEKNKKSKNSCIMNSTSSSLKNNEDKSYDSNTTISSSLNYVDEDKNKTNEDTYASPTFEKVDKNQYYAKTEETISMNNMDKSCNKDDSKEEKKKLEIRKNEKLNIKDIYYENKNIYIHDSNKHNNNNNNNNMNNIKDKKKKNNILTNKIKEEQNKINNVEYENYTNSCLYKKININQNIPNYYNYPNYHSYPIYENCPNIYNYPNIHNYHNFQNISNIKGYSPYFNYIQTNDKISKADTCVDSPYSQYINPNEYYFYDHQNNIQYVPPNYYGNYLYYYAAPYGYGPIGLPEKVVHNNPPNEKIIFNDNTGKEYTTNEEISIKEVETEIEEDKSDDGNNKVEDSDEVDSVLPKYEECTTEQKIYENNICEEMKHEFDTYEKKVLQVVTEEDNINEKDTSVIKNYKNVNEICNMEENIKGEDSQICSLDDIKKEHSVKNNENYYVRTNVHENVKTSSIQNFMNEKISNKHISLNIEDPKRKNKNEKQTNEEVQISSNILHKNEEEIKTKDMKYYHKENKVKRKKKISKLISSKDSKKKNNRNNNIMQNGKNTKLNPVPSSVYSYIGNTINSQGLNYDTTYMKPLSNDMDIYMNNLYHINPLNNDYINYNLNNRNYGYYYCSYPNPSIFNDEAYLN</sequence>
<feature type="compositionally biased region" description="Basic and acidic residues" evidence="7">
    <location>
        <begin position="825"/>
        <end position="838"/>
    </location>
</feature>
<keyword evidence="10" id="KW-1185">Reference proteome</keyword>
<feature type="domain" description="C3H1-type" evidence="8">
    <location>
        <begin position="46"/>
        <end position="73"/>
    </location>
</feature>
<feature type="compositionally biased region" description="Basic residues" evidence="7">
    <location>
        <begin position="322"/>
        <end position="332"/>
    </location>
</feature>
<evidence type="ECO:0000256" key="4">
    <source>
        <dbReference type="ARBA" id="ARBA00022833"/>
    </source>
</evidence>
<dbReference type="InterPro" id="IPR000571">
    <property type="entry name" value="Znf_CCCH"/>
</dbReference>
<feature type="domain" description="C3H1-type" evidence="8">
    <location>
        <begin position="11"/>
        <end position="38"/>
    </location>
</feature>
<dbReference type="InterPro" id="IPR036855">
    <property type="entry name" value="Znf_CCCH_sf"/>
</dbReference>
<dbReference type="Gene3D" id="3.30.1370.210">
    <property type="match status" value="1"/>
</dbReference>
<feature type="region of interest" description="Disordered" evidence="7">
    <location>
        <begin position="322"/>
        <end position="385"/>
    </location>
</feature>
<dbReference type="PANTHER" id="PTHR12547">
    <property type="entry name" value="CCCH ZINC FINGER/TIS11-RELATED"/>
    <property type="match status" value="1"/>
</dbReference>
<dbReference type="Gene3D" id="4.10.1000.10">
    <property type="entry name" value="Zinc finger, CCCH-type"/>
    <property type="match status" value="1"/>
</dbReference>
<evidence type="ECO:0000256" key="6">
    <source>
        <dbReference type="SAM" id="Coils"/>
    </source>
</evidence>
<keyword evidence="3 5" id="KW-0863">Zinc-finger</keyword>
<feature type="zinc finger region" description="C3H1-type" evidence="5">
    <location>
        <begin position="11"/>
        <end position="38"/>
    </location>
</feature>
<dbReference type="EMBL" id="LT969436">
    <property type="protein sequence ID" value="SOV18143.1"/>
    <property type="molecule type" value="Genomic_DNA"/>
</dbReference>
<dbReference type="SMART" id="SM00356">
    <property type="entry name" value="ZnF_C3H1"/>
    <property type="match status" value="3"/>
</dbReference>
<feature type="compositionally biased region" description="Low complexity" evidence="7">
    <location>
        <begin position="890"/>
        <end position="900"/>
    </location>
</feature>
<evidence type="ECO:0000256" key="1">
    <source>
        <dbReference type="ARBA" id="ARBA00022723"/>
    </source>
</evidence>
<evidence type="ECO:0000256" key="5">
    <source>
        <dbReference type="PROSITE-ProRule" id="PRU00723"/>
    </source>
</evidence>
<evidence type="ECO:0000313" key="9">
    <source>
        <dbReference type="EMBL" id="SOV18143.1"/>
    </source>
</evidence>
<feature type="domain" description="C3H1-type" evidence="8">
    <location>
        <begin position="83"/>
        <end position="110"/>
    </location>
</feature>
<protein>
    <submittedName>
        <fullName evidence="9">Zinc finger protein, putative</fullName>
    </submittedName>
</protein>
<evidence type="ECO:0000256" key="2">
    <source>
        <dbReference type="ARBA" id="ARBA00022737"/>
    </source>
</evidence>
<evidence type="ECO:0000313" key="10">
    <source>
        <dbReference type="Proteomes" id="UP000831156"/>
    </source>
</evidence>
<dbReference type="PANTHER" id="PTHR12547:SF18">
    <property type="entry name" value="PROTEIN TIS11"/>
    <property type="match status" value="1"/>
</dbReference>
<evidence type="ECO:0000256" key="7">
    <source>
        <dbReference type="SAM" id="MobiDB-lite"/>
    </source>
</evidence>
<keyword evidence="1 5" id="KW-0479">Metal-binding</keyword>
<reference evidence="9" key="1">
    <citation type="submission" date="2016-09" db="EMBL/GenBank/DDBJ databases">
        <authorList>
            <consortium name="Pathogen Informatics"/>
            <person name="Sun Q."/>
            <person name="Inoue M."/>
        </authorList>
    </citation>
    <scope>NUCLEOTIDE SEQUENCE</scope>
</reference>
<dbReference type="SUPFAM" id="SSF90229">
    <property type="entry name" value="CCCH zinc finger"/>
    <property type="match status" value="2"/>
</dbReference>
<dbReference type="PROSITE" id="PS50103">
    <property type="entry name" value="ZF_C3H1"/>
    <property type="match status" value="3"/>
</dbReference>
<keyword evidence="6" id="KW-0175">Coiled coil</keyword>
<feature type="region of interest" description="Disordered" evidence="7">
    <location>
        <begin position="822"/>
        <end position="841"/>
    </location>
</feature>
<feature type="coiled-coil region" evidence="6">
    <location>
        <begin position="486"/>
        <end position="513"/>
    </location>
</feature>
<evidence type="ECO:0000256" key="3">
    <source>
        <dbReference type="ARBA" id="ARBA00022771"/>
    </source>
</evidence>
<accession>A0ABY1USM7</accession>
<feature type="zinc finger region" description="C3H1-type" evidence="5">
    <location>
        <begin position="83"/>
        <end position="110"/>
    </location>
</feature>